<name>A0A212K4J6_9BACT</name>
<evidence type="ECO:0000259" key="1">
    <source>
        <dbReference type="Pfam" id="PF16370"/>
    </source>
</evidence>
<sequence>MMKFLLKQSFIGILYLLGFNMSLQSQDIIRGQIKCQGEKLANVVVSNGYDFALTDMEGNYSLPQNANAKFVYISTPSGYLPQAKGSIPYFFQNIESSDKAYDFDLIKNSLDDNKHTFIVQADVQVSKEKDIEGYVRYLKDLHQYIDQKKKGSDVFVLDCGDIVGNTPSLYPSYIQASDALGLPFYRSVGNHDMEYGVRSHEHSYKTFENFFGPIYYSFNRGKAHYIVLNNCFYINRHYRYIGYIDERTLQWIERDLSYVPKDHLIFVAMHIPSSSTKDIKFNALLPDETSNASSLYDLLEGYDAHIFSGHTHYNGNVVFNSRLMEHNTAAVCGTFWKADICTDGTPSGCGVYEVEGNRVTWKYKSMGYPDTYQFKGYPIASSEDYPEDIVANVWNWDELWKVEWCENGKYMGTMNHFEGYDPEAKIICSDRERVEYDWITPIKTDHLFRATPIDKNAMIEIKVTDRFGNIYKQKVSTEKH</sequence>
<dbReference type="PANTHER" id="PTHR43143">
    <property type="entry name" value="METALLOPHOSPHOESTERASE, CALCINEURIN SUPERFAMILY"/>
    <property type="match status" value="1"/>
</dbReference>
<dbReference type="InterPro" id="IPR029052">
    <property type="entry name" value="Metallo-depent_PP-like"/>
</dbReference>
<evidence type="ECO:0000259" key="2">
    <source>
        <dbReference type="Pfam" id="PF16371"/>
    </source>
</evidence>
<dbReference type="PANTHER" id="PTHR43143:SF1">
    <property type="entry name" value="SERINE_THREONINE-PROTEIN PHOSPHATASE CPPED1"/>
    <property type="match status" value="1"/>
</dbReference>
<feature type="domain" description="Calcineurin-like phosphoesterase C-terminal" evidence="1">
    <location>
        <begin position="325"/>
        <end position="471"/>
    </location>
</feature>
<gene>
    <name evidence="3" type="ORF">KL86DYS2_12991</name>
</gene>
<dbReference type="EMBL" id="FLUL01000001">
    <property type="protein sequence ID" value="SBW06538.1"/>
    <property type="molecule type" value="Genomic_DNA"/>
</dbReference>
<dbReference type="InterPro" id="IPR051918">
    <property type="entry name" value="STPP_CPPED1"/>
</dbReference>
<reference evidence="3" key="1">
    <citation type="submission" date="2016-04" db="EMBL/GenBank/DDBJ databases">
        <authorList>
            <person name="Evans L.H."/>
            <person name="Alamgir A."/>
            <person name="Owens N."/>
            <person name="Weber N.D."/>
            <person name="Virtaneva K."/>
            <person name="Barbian K."/>
            <person name="Babar A."/>
            <person name="Rosenke K."/>
        </authorList>
    </citation>
    <scope>NUCLEOTIDE SEQUENCE</scope>
    <source>
        <strain evidence="3">86-2</strain>
    </source>
</reference>
<protein>
    <recommendedName>
        <fullName evidence="4">Calcineurin-like phosphoesterase domain-containing protein</fullName>
    </recommendedName>
</protein>
<dbReference type="InterPro" id="IPR032288">
    <property type="entry name" value="Metallophos_C"/>
</dbReference>
<dbReference type="CDD" id="cd00838">
    <property type="entry name" value="MPP_superfamily"/>
    <property type="match status" value="1"/>
</dbReference>
<dbReference type="Pfam" id="PF16371">
    <property type="entry name" value="MetallophosN"/>
    <property type="match status" value="1"/>
</dbReference>
<dbReference type="InterPro" id="IPR032285">
    <property type="entry name" value="Metallophos_N"/>
</dbReference>
<proteinExistence type="predicted"/>
<evidence type="ECO:0008006" key="4">
    <source>
        <dbReference type="Google" id="ProtNLM"/>
    </source>
</evidence>
<feature type="domain" description="Calcineurin-like phosphoesterase N-terminal" evidence="2">
    <location>
        <begin position="31"/>
        <end position="105"/>
    </location>
</feature>
<organism evidence="3">
    <name type="scientific">uncultured Dysgonomonas sp</name>
    <dbReference type="NCBI Taxonomy" id="206096"/>
    <lineage>
        <taxon>Bacteria</taxon>
        <taxon>Pseudomonadati</taxon>
        <taxon>Bacteroidota</taxon>
        <taxon>Bacteroidia</taxon>
        <taxon>Bacteroidales</taxon>
        <taxon>Dysgonomonadaceae</taxon>
        <taxon>Dysgonomonas</taxon>
        <taxon>environmental samples</taxon>
    </lineage>
</organism>
<dbReference type="SUPFAM" id="SSF56300">
    <property type="entry name" value="Metallo-dependent phosphatases"/>
    <property type="match status" value="1"/>
</dbReference>
<dbReference type="Gene3D" id="3.60.21.10">
    <property type="match status" value="1"/>
</dbReference>
<dbReference type="Pfam" id="PF16370">
    <property type="entry name" value="MetallophosC"/>
    <property type="match status" value="1"/>
</dbReference>
<evidence type="ECO:0000313" key="3">
    <source>
        <dbReference type="EMBL" id="SBW06538.1"/>
    </source>
</evidence>
<accession>A0A212K4J6</accession>
<dbReference type="AlphaFoldDB" id="A0A212K4J6"/>